<proteinExistence type="inferred from homology"/>
<keyword evidence="4 6" id="KW-0808">Transferase</keyword>
<evidence type="ECO:0000256" key="2">
    <source>
        <dbReference type="ARBA" id="ARBA00022552"/>
    </source>
</evidence>
<evidence type="ECO:0000256" key="1">
    <source>
        <dbReference type="ARBA" id="ARBA00022490"/>
    </source>
</evidence>
<dbReference type="AlphaFoldDB" id="A0A1V9A0Z2"/>
<feature type="binding site" evidence="6">
    <location>
        <position position="80"/>
    </location>
    <ligand>
        <name>S-adenosyl-L-methionine</name>
        <dbReference type="ChEBI" id="CHEBI:59789"/>
    </ligand>
</feature>
<comment type="caution">
    <text evidence="7">The sequence shown here is derived from an EMBL/GenBank/DDBJ whole genome shotgun (WGS) entry which is preliminary data.</text>
</comment>
<dbReference type="EC" id="2.1.1.-" evidence="6"/>
<dbReference type="RefSeq" id="WP_081192737.1">
    <property type="nucleotide sequence ID" value="NZ_MWIH01000006.1"/>
</dbReference>
<gene>
    <name evidence="6" type="primary">rsmG</name>
    <name evidence="7" type="ORF">B1813_14205</name>
</gene>
<dbReference type="NCBIfam" id="TIGR00138">
    <property type="entry name" value="rsmG_gidB"/>
    <property type="match status" value="1"/>
</dbReference>
<evidence type="ECO:0000256" key="3">
    <source>
        <dbReference type="ARBA" id="ARBA00022603"/>
    </source>
</evidence>
<evidence type="ECO:0000313" key="8">
    <source>
        <dbReference type="Proteomes" id="UP000192591"/>
    </source>
</evidence>
<evidence type="ECO:0000256" key="5">
    <source>
        <dbReference type="ARBA" id="ARBA00022691"/>
    </source>
</evidence>
<reference evidence="7 8" key="1">
    <citation type="submission" date="2017-02" db="EMBL/GenBank/DDBJ databases">
        <title>Draft genome of Saccharomonospora sp. 154.</title>
        <authorList>
            <person name="Alonso-Carmona G.S."/>
            <person name="De La Haba R."/>
            <person name="Vera-Gargallo B."/>
            <person name="Sandoval-Trujillo A.H."/>
            <person name="Ramirez-Duran N."/>
            <person name="Ventosa A."/>
        </authorList>
    </citation>
    <scope>NUCLEOTIDE SEQUENCE [LARGE SCALE GENOMIC DNA]</scope>
    <source>
        <strain evidence="7 8">LRS4.154</strain>
    </source>
</reference>
<dbReference type="Pfam" id="PF02527">
    <property type="entry name" value="GidB"/>
    <property type="match status" value="1"/>
</dbReference>
<dbReference type="EMBL" id="MWIH01000006">
    <property type="protein sequence ID" value="OQO90698.1"/>
    <property type="molecule type" value="Genomic_DNA"/>
</dbReference>
<comment type="caution">
    <text evidence="6">Lacks conserved residue(s) required for the propagation of feature annotation.</text>
</comment>
<dbReference type="InterPro" id="IPR003682">
    <property type="entry name" value="rRNA_ssu_MeTfrase_G"/>
</dbReference>
<comment type="subcellular location">
    <subcellularLocation>
        <location evidence="6">Cytoplasm</location>
    </subcellularLocation>
</comment>
<keyword evidence="1 6" id="KW-0963">Cytoplasm</keyword>
<organism evidence="7 8">
    <name type="scientific">Saccharomonospora piscinae</name>
    <dbReference type="NCBI Taxonomy" id="687388"/>
    <lineage>
        <taxon>Bacteria</taxon>
        <taxon>Bacillati</taxon>
        <taxon>Actinomycetota</taxon>
        <taxon>Actinomycetes</taxon>
        <taxon>Pseudonocardiales</taxon>
        <taxon>Pseudonocardiaceae</taxon>
        <taxon>Saccharomonospora</taxon>
    </lineage>
</organism>
<dbReference type="PANTHER" id="PTHR31760:SF0">
    <property type="entry name" value="S-ADENOSYL-L-METHIONINE-DEPENDENT METHYLTRANSFERASES SUPERFAMILY PROTEIN"/>
    <property type="match status" value="1"/>
</dbReference>
<dbReference type="STRING" id="1962155.B1813_14205"/>
<comment type="function">
    <text evidence="6">Specifically methylates the N7 position of a guanine in 16S rRNA.</text>
</comment>
<dbReference type="SUPFAM" id="SSF53335">
    <property type="entry name" value="S-adenosyl-L-methionine-dependent methyltransferases"/>
    <property type="match status" value="1"/>
</dbReference>
<dbReference type="InterPro" id="IPR029063">
    <property type="entry name" value="SAM-dependent_MTases_sf"/>
</dbReference>
<keyword evidence="5 6" id="KW-0949">S-adenosyl-L-methionine</keyword>
<feature type="binding site" evidence="6">
    <location>
        <position position="75"/>
    </location>
    <ligand>
        <name>S-adenosyl-L-methionine</name>
        <dbReference type="ChEBI" id="CHEBI:59789"/>
    </ligand>
</feature>
<dbReference type="PANTHER" id="PTHR31760">
    <property type="entry name" value="S-ADENOSYL-L-METHIONINE-DEPENDENT METHYLTRANSFERASES SUPERFAMILY PROTEIN"/>
    <property type="match status" value="1"/>
</dbReference>
<dbReference type="GO" id="GO:0005829">
    <property type="term" value="C:cytosol"/>
    <property type="evidence" value="ECO:0007669"/>
    <property type="project" value="TreeGrafter"/>
</dbReference>
<dbReference type="Gene3D" id="3.40.50.150">
    <property type="entry name" value="Vaccinia Virus protein VP39"/>
    <property type="match status" value="1"/>
</dbReference>
<comment type="similarity">
    <text evidence="6">Belongs to the methyltransferase superfamily. RNA methyltransferase RsmG family.</text>
</comment>
<feature type="binding site" evidence="6">
    <location>
        <begin position="125"/>
        <end position="126"/>
    </location>
    <ligand>
        <name>S-adenosyl-L-methionine</name>
        <dbReference type="ChEBI" id="CHEBI:59789"/>
    </ligand>
</feature>
<evidence type="ECO:0000256" key="6">
    <source>
        <dbReference type="HAMAP-Rule" id="MF_00074"/>
    </source>
</evidence>
<protein>
    <recommendedName>
        <fullName evidence="6">Ribosomal RNA small subunit methyltransferase G</fullName>
        <ecNumber evidence="6">2.1.1.-</ecNumber>
    </recommendedName>
    <alternativeName>
        <fullName evidence="6">16S rRNA 7-methylguanosine methyltransferase</fullName>
        <shortName evidence="6">16S rRNA m7G methyltransferase</shortName>
    </alternativeName>
</protein>
<dbReference type="PIRSF" id="PIRSF003078">
    <property type="entry name" value="GidB"/>
    <property type="match status" value="1"/>
</dbReference>
<evidence type="ECO:0000256" key="4">
    <source>
        <dbReference type="ARBA" id="ARBA00022679"/>
    </source>
</evidence>
<dbReference type="HAMAP" id="MF_00074">
    <property type="entry name" value="16SrRNA_methyltr_G"/>
    <property type="match status" value="1"/>
</dbReference>
<evidence type="ECO:0000313" key="7">
    <source>
        <dbReference type="EMBL" id="OQO90698.1"/>
    </source>
</evidence>
<feature type="binding site" evidence="6">
    <location>
        <position position="143"/>
    </location>
    <ligand>
        <name>S-adenosyl-L-methionine</name>
        <dbReference type="ChEBI" id="CHEBI:59789"/>
    </ligand>
</feature>
<keyword evidence="2 6" id="KW-0698">rRNA processing</keyword>
<keyword evidence="3 6" id="KW-0489">Methyltransferase</keyword>
<dbReference type="GO" id="GO:0070043">
    <property type="term" value="F:rRNA (guanine-N7-)-methyltransferase activity"/>
    <property type="evidence" value="ECO:0007669"/>
    <property type="project" value="UniProtKB-UniRule"/>
</dbReference>
<dbReference type="Proteomes" id="UP000192591">
    <property type="component" value="Unassembled WGS sequence"/>
</dbReference>
<name>A0A1V9A0Z2_SACPI</name>
<accession>A0A1V9A0Z2</accession>
<sequence length="230" mass="24548">MEANGEASVVPAEAHLVFGDRAEVAATFVATLASHGVERGLIGPREVDRLWDRHVLNSAVLQERVPTGARVIDVGSGAGFPGLPLAIARPDLDIVLLEPMARRVDWLAEVADLLDVSVTVERGRAEEKGVRRRIEAADVVTARAVAPLARLAEWCLPLVRPSGTLLALKGQTAADEIERDRAAVRRLGGGEPKIERCGVGVLATPTTVVAIERVESGAPGVARRRARKKH</sequence>
<keyword evidence="8" id="KW-1185">Reference proteome</keyword>